<dbReference type="InterPro" id="IPR023026">
    <property type="entry name" value="Trp_synth_beta/beta-like"/>
</dbReference>
<evidence type="ECO:0000256" key="1">
    <source>
        <dbReference type="ARBA" id="ARBA00001933"/>
    </source>
</evidence>
<keyword evidence="6 12" id="KW-0028">Amino-acid biosynthesis</keyword>
<evidence type="ECO:0000256" key="2">
    <source>
        <dbReference type="ARBA" id="ARBA00002786"/>
    </source>
</evidence>
<dbReference type="HAMAP" id="MF_00133">
    <property type="entry name" value="Trp_synth_beta"/>
    <property type="match status" value="1"/>
</dbReference>
<accession>A0A395QZQ6</accession>
<dbReference type="SUPFAM" id="SSF53686">
    <property type="entry name" value="Tryptophan synthase beta subunit-like PLP-dependent enzymes"/>
    <property type="match status" value="1"/>
</dbReference>
<comment type="subunit">
    <text evidence="5 12">Tetramer of two alpha and two beta chains.</text>
</comment>
<evidence type="ECO:0000256" key="10">
    <source>
        <dbReference type="ARBA" id="ARBA00023239"/>
    </source>
</evidence>
<dbReference type="GO" id="GO:0005737">
    <property type="term" value="C:cytoplasm"/>
    <property type="evidence" value="ECO:0007669"/>
    <property type="project" value="TreeGrafter"/>
</dbReference>
<dbReference type="AlphaFoldDB" id="A0A395QZQ6"/>
<dbReference type="PIRSF" id="PIRSF001413">
    <property type="entry name" value="Trp_syn_beta"/>
    <property type="match status" value="1"/>
</dbReference>
<evidence type="ECO:0000313" key="14">
    <source>
        <dbReference type="EMBL" id="RGP53353.1"/>
    </source>
</evidence>
<dbReference type="UniPathway" id="UPA00035">
    <property type="reaction ID" value="UER00044"/>
</dbReference>
<evidence type="ECO:0000256" key="11">
    <source>
        <dbReference type="ARBA" id="ARBA00049047"/>
    </source>
</evidence>
<evidence type="ECO:0000259" key="13">
    <source>
        <dbReference type="Pfam" id="PF00291"/>
    </source>
</evidence>
<sequence length="402" mass="43809">MPNHNYRREADALGQFGQFGGRFVAESLMPLVLQLEQAYNEARAEPAFIAELDRFNAEFIGRPSPLYFAERLTEQYGGAKIFFKREELNHTGAHKINNCIGQALLARRMGKQRIIAETGAGMHGVATATVCARFGLQCVVYMGATDIHRQRDNVARMRLLGAEIVPVTSGTGTLKDAMNEALRDWVTNVDNTFYMIGTVAGPHPYPTLVRDFQAIIGREAHQQMLEREGRLPDSLVACIGGGSNAMGLFHPFLDYPEVQMVGVEAAGHGIDTGKHAASLKGGTPGVLHGNRTYLLQDGDGQIADAHSISAGLDYPGIGPEHAWLHEQGRIEYVAVTDQQALDAFHNCCRTEGIIPALETSHALAEVARRAPTLPKDHLMVVCLSGRGDKDMPTILGLMEEGK</sequence>
<dbReference type="EMBL" id="LMAZ01000006">
    <property type="protein sequence ID" value="RGP53353.1"/>
    <property type="molecule type" value="Genomic_DNA"/>
</dbReference>
<comment type="cofactor">
    <cofactor evidence="1 12">
        <name>pyridoxal 5'-phosphate</name>
        <dbReference type="ChEBI" id="CHEBI:597326"/>
    </cofactor>
</comment>
<evidence type="ECO:0000256" key="12">
    <source>
        <dbReference type="HAMAP-Rule" id="MF_00133"/>
    </source>
</evidence>
<dbReference type="CDD" id="cd06446">
    <property type="entry name" value="Trp-synth_B"/>
    <property type="match status" value="1"/>
</dbReference>
<dbReference type="PANTHER" id="PTHR48077">
    <property type="entry name" value="TRYPTOPHAN SYNTHASE-RELATED"/>
    <property type="match status" value="1"/>
</dbReference>
<feature type="domain" description="Tryptophan synthase beta chain-like PALP" evidence="13">
    <location>
        <begin position="61"/>
        <end position="385"/>
    </location>
</feature>
<evidence type="ECO:0000256" key="7">
    <source>
        <dbReference type="ARBA" id="ARBA00022822"/>
    </source>
</evidence>
<comment type="catalytic activity">
    <reaction evidence="11 12">
        <text>(1S,2R)-1-C-(indol-3-yl)glycerol 3-phosphate + L-serine = D-glyceraldehyde 3-phosphate + L-tryptophan + H2O</text>
        <dbReference type="Rhea" id="RHEA:10532"/>
        <dbReference type="ChEBI" id="CHEBI:15377"/>
        <dbReference type="ChEBI" id="CHEBI:33384"/>
        <dbReference type="ChEBI" id="CHEBI:57912"/>
        <dbReference type="ChEBI" id="CHEBI:58866"/>
        <dbReference type="ChEBI" id="CHEBI:59776"/>
        <dbReference type="EC" id="4.2.1.20"/>
    </reaction>
</comment>
<evidence type="ECO:0000256" key="9">
    <source>
        <dbReference type="ARBA" id="ARBA00023141"/>
    </source>
</evidence>
<keyword evidence="7 12" id="KW-0822">Tryptophan biosynthesis</keyword>
<protein>
    <recommendedName>
        <fullName evidence="12">Tryptophan synthase beta chain</fullName>
        <ecNumber evidence="12">4.2.1.20</ecNumber>
    </recommendedName>
</protein>
<dbReference type="OrthoDB" id="9766131at2"/>
<evidence type="ECO:0000256" key="8">
    <source>
        <dbReference type="ARBA" id="ARBA00022898"/>
    </source>
</evidence>
<evidence type="ECO:0000313" key="15">
    <source>
        <dbReference type="Proteomes" id="UP000265411"/>
    </source>
</evidence>
<evidence type="ECO:0000256" key="6">
    <source>
        <dbReference type="ARBA" id="ARBA00022605"/>
    </source>
</evidence>
<comment type="caution">
    <text evidence="14">The sequence shown here is derived from an EMBL/GenBank/DDBJ whole genome shotgun (WGS) entry which is preliminary data.</text>
</comment>
<dbReference type="Pfam" id="PF00291">
    <property type="entry name" value="PALP"/>
    <property type="match status" value="1"/>
</dbReference>
<keyword evidence="10 12" id="KW-0456">Lyase</keyword>
<evidence type="ECO:0000256" key="4">
    <source>
        <dbReference type="ARBA" id="ARBA00009982"/>
    </source>
</evidence>
<comment type="similarity">
    <text evidence="4 12">Belongs to the TrpB family.</text>
</comment>
<evidence type="ECO:0000256" key="5">
    <source>
        <dbReference type="ARBA" id="ARBA00011270"/>
    </source>
</evidence>
<reference evidence="14 15" key="1">
    <citation type="journal article" date="2018" name="Syst. Appl. Microbiol.">
        <title>Pseudomonas gallaeciensis sp. nov., isolated from crude-oil-contaminated intertidal sand samples after the Prestige oil spill.</title>
        <authorList>
            <person name="Mulet M."/>
            <person name="Sanchez D."/>
            <person name="Rodriguez A.C."/>
            <person name="Nogales B."/>
            <person name="Bosch R."/>
            <person name="Busquets A."/>
            <person name="Gomila M."/>
            <person name="Lalucat J."/>
            <person name="Garcia-Valdes E."/>
        </authorList>
    </citation>
    <scope>NUCLEOTIDE SEQUENCE [LARGE SCALE GENOMIC DNA]</scope>
    <source>
        <strain evidence="14 15">V113</strain>
    </source>
</reference>
<dbReference type="Proteomes" id="UP000265411">
    <property type="component" value="Unassembled WGS sequence"/>
</dbReference>
<dbReference type="EC" id="4.2.1.20" evidence="12"/>
<comment type="pathway">
    <text evidence="3 12">Amino-acid biosynthesis; L-tryptophan biosynthesis; L-tryptophan from chorismate: step 5/5.</text>
</comment>
<feature type="modified residue" description="N6-(pyridoxal phosphate)lysine" evidence="12">
    <location>
        <position position="95"/>
    </location>
</feature>
<evidence type="ECO:0000256" key="3">
    <source>
        <dbReference type="ARBA" id="ARBA00004733"/>
    </source>
</evidence>
<dbReference type="FunFam" id="3.40.50.1100:FF:000001">
    <property type="entry name" value="Tryptophan synthase beta chain"/>
    <property type="match status" value="1"/>
</dbReference>
<dbReference type="InterPro" id="IPR001926">
    <property type="entry name" value="TrpB-like_PALP"/>
</dbReference>
<gene>
    <name evidence="12" type="primary">trpB</name>
    <name evidence="14" type="ORF">ASB58_15890</name>
</gene>
<comment type="function">
    <text evidence="2 12">The beta subunit is responsible for the synthesis of L-tryptophan from indole and L-serine.</text>
</comment>
<dbReference type="PROSITE" id="PS00168">
    <property type="entry name" value="TRP_SYNTHASE_BETA"/>
    <property type="match status" value="1"/>
</dbReference>
<keyword evidence="8 12" id="KW-0663">Pyridoxal phosphate</keyword>
<keyword evidence="9 12" id="KW-0057">Aromatic amino acid biosynthesis</keyword>
<name>A0A395QZQ6_9PSED</name>
<dbReference type="PANTHER" id="PTHR48077:SF3">
    <property type="entry name" value="TRYPTOPHAN SYNTHASE"/>
    <property type="match status" value="1"/>
</dbReference>
<keyword evidence="15" id="KW-1185">Reference proteome</keyword>
<dbReference type="InterPro" id="IPR036052">
    <property type="entry name" value="TrpB-like_PALP_sf"/>
</dbReference>
<dbReference type="InterPro" id="IPR006654">
    <property type="entry name" value="Trp_synth_beta"/>
</dbReference>
<dbReference type="FunFam" id="3.40.50.1100:FF:000004">
    <property type="entry name" value="Tryptophan synthase beta chain"/>
    <property type="match status" value="1"/>
</dbReference>
<dbReference type="NCBIfam" id="TIGR00263">
    <property type="entry name" value="trpB"/>
    <property type="match status" value="1"/>
</dbReference>
<dbReference type="Gene3D" id="3.40.50.1100">
    <property type="match status" value="2"/>
</dbReference>
<dbReference type="InterPro" id="IPR006653">
    <property type="entry name" value="Trp_synth_b_CS"/>
</dbReference>
<dbReference type="RefSeq" id="WP_118131624.1">
    <property type="nucleotide sequence ID" value="NZ_LMAZ01000006.1"/>
</dbReference>
<proteinExistence type="inferred from homology"/>
<dbReference type="GO" id="GO:0004834">
    <property type="term" value="F:tryptophan synthase activity"/>
    <property type="evidence" value="ECO:0007669"/>
    <property type="project" value="UniProtKB-UniRule"/>
</dbReference>
<organism evidence="14 15">
    <name type="scientific">Pseudomonas abyssi</name>
    <dbReference type="NCBI Taxonomy" id="170540"/>
    <lineage>
        <taxon>Bacteria</taxon>
        <taxon>Pseudomonadati</taxon>
        <taxon>Pseudomonadota</taxon>
        <taxon>Gammaproteobacteria</taxon>
        <taxon>Pseudomonadales</taxon>
        <taxon>Pseudomonadaceae</taxon>
        <taxon>Pseudomonas</taxon>
    </lineage>
</organism>